<dbReference type="EMBL" id="PYGF01000001">
    <property type="protein sequence ID" value="PSL07794.1"/>
    <property type="molecule type" value="Genomic_DNA"/>
</dbReference>
<evidence type="ECO:0000256" key="2">
    <source>
        <dbReference type="ARBA" id="ARBA00022679"/>
    </source>
</evidence>
<evidence type="ECO:0000256" key="8">
    <source>
        <dbReference type="HAMAP-Rule" id="MF_00316"/>
    </source>
</evidence>
<dbReference type="PANTHER" id="PTHR19136">
    <property type="entry name" value="MOLYBDENUM COFACTOR GUANYLYLTRANSFERASE"/>
    <property type="match status" value="1"/>
</dbReference>
<organism evidence="10 11">
    <name type="scientific">Cecembia rubra</name>
    <dbReference type="NCBI Taxonomy" id="1485585"/>
    <lineage>
        <taxon>Bacteria</taxon>
        <taxon>Pseudomonadati</taxon>
        <taxon>Bacteroidota</taxon>
        <taxon>Cytophagia</taxon>
        <taxon>Cytophagales</taxon>
        <taxon>Cyclobacteriaceae</taxon>
        <taxon>Cecembia</taxon>
    </lineage>
</organism>
<dbReference type="OrthoDB" id="9788394at2"/>
<dbReference type="Pfam" id="PF12804">
    <property type="entry name" value="NTP_transf_3"/>
    <property type="match status" value="1"/>
</dbReference>
<evidence type="ECO:0000256" key="6">
    <source>
        <dbReference type="ARBA" id="ARBA00023134"/>
    </source>
</evidence>
<comment type="domain">
    <text evidence="8">The N-terminal domain determines nucleotide recognition and specific binding, while the C-terminal domain determines the specific binding to the target protein.</text>
</comment>
<dbReference type="GO" id="GO:0046872">
    <property type="term" value="F:metal ion binding"/>
    <property type="evidence" value="ECO:0007669"/>
    <property type="project" value="UniProtKB-KW"/>
</dbReference>
<keyword evidence="11" id="KW-1185">Reference proteome</keyword>
<feature type="domain" description="MobA-like NTP transferase" evidence="9">
    <location>
        <begin position="7"/>
        <end position="148"/>
    </location>
</feature>
<dbReference type="InterPro" id="IPR013482">
    <property type="entry name" value="Molybde_CF_guanTrfase"/>
</dbReference>
<comment type="similarity">
    <text evidence="8">Belongs to the MobA family.</text>
</comment>
<keyword evidence="2 8" id="KW-0808">Transferase</keyword>
<protein>
    <recommendedName>
        <fullName evidence="8">Probable molybdenum cofactor guanylyltransferase</fullName>
        <shortName evidence="8">MoCo guanylyltransferase</shortName>
        <ecNumber evidence="8">2.7.7.77</ecNumber>
    </recommendedName>
    <alternativeName>
        <fullName evidence="8">GTP:molybdopterin guanylyltransferase</fullName>
    </alternativeName>
    <alternativeName>
        <fullName evidence="8">Mo-MPT guanylyltransferase</fullName>
    </alternativeName>
    <alternativeName>
        <fullName evidence="8">Molybdopterin guanylyltransferase</fullName>
    </alternativeName>
    <alternativeName>
        <fullName evidence="8">Molybdopterin-guanine dinucleotide synthase</fullName>
        <shortName evidence="8">MGD synthase</shortName>
    </alternativeName>
</protein>
<feature type="binding site" evidence="8">
    <location>
        <begin position="9"/>
        <end position="11"/>
    </location>
    <ligand>
        <name>GTP</name>
        <dbReference type="ChEBI" id="CHEBI:37565"/>
    </ligand>
</feature>
<comment type="caution">
    <text evidence="10">The sequence shown here is derived from an EMBL/GenBank/DDBJ whole genome shotgun (WGS) entry which is preliminary data.</text>
</comment>
<feature type="binding site" evidence="8">
    <location>
        <position position="65"/>
    </location>
    <ligand>
        <name>GTP</name>
        <dbReference type="ChEBI" id="CHEBI:37565"/>
    </ligand>
</feature>
<dbReference type="InterPro" id="IPR029044">
    <property type="entry name" value="Nucleotide-diphossugar_trans"/>
</dbReference>
<dbReference type="GO" id="GO:0005525">
    <property type="term" value="F:GTP binding"/>
    <property type="evidence" value="ECO:0007669"/>
    <property type="project" value="UniProtKB-UniRule"/>
</dbReference>
<keyword evidence="3 8" id="KW-0479">Metal-binding</keyword>
<feature type="binding site" evidence="8">
    <location>
        <position position="21"/>
    </location>
    <ligand>
        <name>GTP</name>
        <dbReference type="ChEBI" id="CHEBI:37565"/>
    </ligand>
</feature>
<evidence type="ECO:0000259" key="9">
    <source>
        <dbReference type="Pfam" id="PF12804"/>
    </source>
</evidence>
<evidence type="ECO:0000256" key="7">
    <source>
        <dbReference type="ARBA" id="ARBA00023150"/>
    </source>
</evidence>
<comment type="cofactor">
    <cofactor evidence="8">
        <name>Mg(2+)</name>
        <dbReference type="ChEBI" id="CHEBI:18420"/>
    </cofactor>
</comment>
<evidence type="ECO:0000313" key="10">
    <source>
        <dbReference type="EMBL" id="PSL07794.1"/>
    </source>
</evidence>
<dbReference type="AlphaFoldDB" id="A0A2P8EED6"/>
<evidence type="ECO:0000256" key="4">
    <source>
        <dbReference type="ARBA" id="ARBA00022741"/>
    </source>
</evidence>
<feature type="binding site" evidence="8">
    <location>
        <position position="94"/>
    </location>
    <ligand>
        <name>Mg(2+)</name>
        <dbReference type="ChEBI" id="CHEBI:18420"/>
    </ligand>
</feature>
<dbReference type="CDD" id="cd02503">
    <property type="entry name" value="MobA"/>
    <property type="match status" value="1"/>
</dbReference>
<name>A0A2P8EED6_9BACT</name>
<sequence>MDDLSIYILAGGKSRRMGQDKGLIDLLGKPMIKHMLDRVSILNLPIKIVAHHDQYKQFGFPVIKDLIPEKGPLGGLYTSLCDAVSKFVLLMSCDMPFLSLEVIKALIAQKKDNTIIISELHNNILPFPGIYPANLRQIIHLHLQNERLKFQQFILSTAHLKINLDEEYQNQPEIFQNINSPQDKEKATAWRDNRLKKN</sequence>
<dbReference type="RefSeq" id="WP_106565841.1">
    <property type="nucleotide sequence ID" value="NZ_PYGF01000001.1"/>
</dbReference>
<comment type="function">
    <text evidence="8">Transfers a GMP moiety from GTP to Mo-molybdopterin (Mo-MPT) cofactor (Moco or molybdenum cofactor) to form Mo-molybdopterin guanine dinucleotide (Mo-MGD) cofactor.</text>
</comment>
<dbReference type="PANTHER" id="PTHR19136:SF81">
    <property type="entry name" value="MOLYBDENUM COFACTOR GUANYLYLTRANSFERASE"/>
    <property type="match status" value="1"/>
</dbReference>
<comment type="subcellular location">
    <subcellularLocation>
        <location evidence="8">Cytoplasm</location>
    </subcellularLocation>
</comment>
<feature type="binding site" evidence="8">
    <location>
        <position position="94"/>
    </location>
    <ligand>
        <name>GTP</name>
        <dbReference type="ChEBI" id="CHEBI:37565"/>
    </ligand>
</feature>
<dbReference type="GO" id="GO:0006777">
    <property type="term" value="P:Mo-molybdopterin cofactor biosynthetic process"/>
    <property type="evidence" value="ECO:0007669"/>
    <property type="project" value="UniProtKB-KW"/>
</dbReference>
<dbReference type="GO" id="GO:0005737">
    <property type="term" value="C:cytoplasm"/>
    <property type="evidence" value="ECO:0007669"/>
    <property type="project" value="UniProtKB-SubCell"/>
</dbReference>
<dbReference type="InterPro" id="IPR025877">
    <property type="entry name" value="MobA-like_NTP_Trfase"/>
</dbReference>
<keyword evidence="6 8" id="KW-0342">GTP-binding</keyword>
<comment type="catalytic activity">
    <reaction evidence="8">
        <text>Mo-molybdopterin + GTP + H(+) = Mo-molybdopterin guanine dinucleotide + diphosphate</text>
        <dbReference type="Rhea" id="RHEA:34243"/>
        <dbReference type="ChEBI" id="CHEBI:15378"/>
        <dbReference type="ChEBI" id="CHEBI:33019"/>
        <dbReference type="ChEBI" id="CHEBI:37565"/>
        <dbReference type="ChEBI" id="CHEBI:71302"/>
        <dbReference type="ChEBI" id="CHEBI:71310"/>
        <dbReference type="EC" id="2.7.7.77"/>
    </reaction>
</comment>
<accession>A0A2P8EED6</accession>
<keyword evidence="7 8" id="KW-0501">Molybdenum cofactor biosynthesis</keyword>
<gene>
    <name evidence="8" type="primary">mobA</name>
    <name evidence="10" type="ORF">CLV48_101732</name>
</gene>
<keyword evidence="1 8" id="KW-0963">Cytoplasm</keyword>
<keyword evidence="10" id="KW-0548">Nucleotidyltransferase</keyword>
<dbReference type="Proteomes" id="UP000240708">
    <property type="component" value="Unassembled WGS sequence"/>
</dbReference>
<keyword evidence="4 8" id="KW-0547">Nucleotide-binding</keyword>
<comment type="caution">
    <text evidence="8">Lacks conserved residue(s) required for the propagation of feature annotation.</text>
</comment>
<evidence type="ECO:0000256" key="1">
    <source>
        <dbReference type="ARBA" id="ARBA00022490"/>
    </source>
</evidence>
<evidence type="ECO:0000313" key="11">
    <source>
        <dbReference type="Proteomes" id="UP000240708"/>
    </source>
</evidence>
<proteinExistence type="inferred from homology"/>
<evidence type="ECO:0000256" key="3">
    <source>
        <dbReference type="ARBA" id="ARBA00022723"/>
    </source>
</evidence>
<dbReference type="EC" id="2.7.7.77" evidence="8"/>
<dbReference type="Gene3D" id="3.90.550.10">
    <property type="entry name" value="Spore Coat Polysaccharide Biosynthesis Protein SpsA, Chain A"/>
    <property type="match status" value="1"/>
</dbReference>
<evidence type="ECO:0000256" key="5">
    <source>
        <dbReference type="ARBA" id="ARBA00022842"/>
    </source>
</evidence>
<reference evidence="10 11" key="1">
    <citation type="submission" date="2018-03" db="EMBL/GenBank/DDBJ databases">
        <title>Genomic Encyclopedia of Archaeal and Bacterial Type Strains, Phase II (KMG-II): from individual species to whole genera.</title>
        <authorList>
            <person name="Goeker M."/>
        </authorList>
    </citation>
    <scope>NUCLEOTIDE SEQUENCE [LARGE SCALE GENOMIC DNA]</scope>
    <source>
        <strain evidence="10 11">DSM 28057</strain>
    </source>
</reference>
<dbReference type="GO" id="GO:0061603">
    <property type="term" value="F:molybdenum cofactor guanylyltransferase activity"/>
    <property type="evidence" value="ECO:0007669"/>
    <property type="project" value="UniProtKB-EC"/>
</dbReference>
<dbReference type="HAMAP" id="MF_00316">
    <property type="entry name" value="MobA"/>
    <property type="match status" value="1"/>
</dbReference>
<keyword evidence="5 8" id="KW-0460">Magnesium</keyword>
<dbReference type="SUPFAM" id="SSF53448">
    <property type="entry name" value="Nucleotide-diphospho-sugar transferases"/>
    <property type="match status" value="1"/>
</dbReference>